<dbReference type="OrthoDB" id="9804747at2"/>
<dbReference type="CDD" id="cd00077">
    <property type="entry name" value="HDc"/>
    <property type="match status" value="2"/>
</dbReference>
<dbReference type="EMBL" id="WXEY01000044">
    <property type="protein sequence ID" value="MZP31457.1"/>
    <property type="molecule type" value="Genomic_DNA"/>
</dbReference>
<dbReference type="Gene3D" id="1.10.3210.10">
    <property type="entry name" value="Hypothetical protein af1432"/>
    <property type="match status" value="2"/>
</dbReference>
<feature type="domain" description="HD-GYP" evidence="2">
    <location>
        <begin position="206"/>
        <end position="401"/>
    </location>
</feature>
<dbReference type="InterPro" id="IPR006674">
    <property type="entry name" value="HD_domain"/>
</dbReference>
<organism evidence="3 4">
    <name type="scientific">Heliomicrobium undosum</name>
    <dbReference type="NCBI Taxonomy" id="121734"/>
    <lineage>
        <taxon>Bacteria</taxon>
        <taxon>Bacillati</taxon>
        <taxon>Bacillota</taxon>
        <taxon>Clostridia</taxon>
        <taxon>Eubacteriales</taxon>
        <taxon>Heliobacteriaceae</taxon>
        <taxon>Heliomicrobium</taxon>
    </lineage>
</organism>
<dbReference type="SMART" id="SM00471">
    <property type="entry name" value="HDc"/>
    <property type="match status" value="2"/>
</dbReference>
<dbReference type="RefSeq" id="WP_161259971.1">
    <property type="nucleotide sequence ID" value="NZ_WXEY01000044.1"/>
</dbReference>
<keyword evidence="4" id="KW-1185">Reference proteome</keyword>
<dbReference type="PROSITE" id="PS51832">
    <property type="entry name" value="HD_GYP"/>
    <property type="match status" value="1"/>
</dbReference>
<reference evidence="3 4" key="1">
    <citation type="submission" date="2020-01" db="EMBL/GenBank/DDBJ databases">
        <title>Whole-genome sequence of Heliobacterium undosum DSM 13378.</title>
        <authorList>
            <person name="Kyndt J.A."/>
            <person name="Meyer T.E."/>
        </authorList>
    </citation>
    <scope>NUCLEOTIDE SEQUENCE [LARGE SCALE GENOMIC DNA]</scope>
    <source>
        <strain evidence="3 4">DSM 13378</strain>
    </source>
</reference>
<proteinExistence type="predicted"/>
<protein>
    <submittedName>
        <fullName evidence="3">HD domain-containing protein</fullName>
    </submittedName>
</protein>
<evidence type="ECO:0000313" key="3">
    <source>
        <dbReference type="EMBL" id="MZP31457.1"/>
    </source>
</evidence>
<dbReference type="AlphaFoldDB" id="A0A845L478"/>
<name>A0A845L478_9FIRM</name>
<dbReference type="PANTHER" id="PTHR43155">
    <property type="entry name" value="CYCLIC DI-GMP PHOSPHODIESTERASE PA4108-RELATED"/>
    <property type="match status" value="1"/>
</dbReference>
<dbReference type="PANTHER" id="PTHR43155:SF1">
    <property type="entry name" value="3'3'-CGAMP-SPECIFIC PHOSPHODIESTERASE 1"/>
    <property type="match status" value="1"/>
</dbReference>
<dbReference type="SUPFAM" id="SSF109604">
    <property type="entry name" value="HD-domain/PDEase-like"/>
    <property type="match status" value="2"/>
</dbReference>
<dbReference type="InterPro" id="IPR003607">
    <property type="entry name" value="HD/PDEase_dom"/>
</dbReference>
<dbReference type="InterPro" id="IPR037522">
    <property type="entry name" value="HD_GYP_dom"/>
</dbReference>
<dbReference type="PROSITE" id="PS51831">
    <property type="entry name" value="HD"/>
    <property type="match status" value="1"/>
</dbReference>
<dbReference type="Proteomes" id="UP000463470">
    <property type="component" value="Unassembled WGS sequence"/>
</dbReference>
<gene>
    <name evidence="3" type="ORF">GTO91_17335</name>
</gene>
<accession>A0A845L478</accession>
<comment type="caution">
    <text evidence="3">The sequence shown here is derived from an EMBL/GenBank/DDBJ whole genome shotgun (WGS) entry which is preliminary data.</text>
</comment>
<evidence type="ECO:0000259" key="2">
    <source>
        <dbReference type="PROSITE" id="PS51832"/>
    </source>
</evidence>
<dbReference type="Pfam" id="PF13487">
    <property type="entry name" value="HD_5"/>
    <property type="match status" value="1"/>
</dbReference>
<dbReference type="Pfam" id="PF01966">
    <property type="entry name" value="HD"/>
    <property type="match status" value="1"/>
</dbReference>
<feature type="domain" description="HD" evidence="1">
    <location>
        <begin position="228"/>
        <end position="350"/>
    </location>
</feature>
<evidence type="ECO:0000259" key="1">
    <source>
        <dbReference type="PROSITE" id="PS51831"/>
    </source>
</evidence>
<sequence length="405" mass="46167">MLGKINLPPLLNTLSMVLDFTSTGLNHHHNRVAYISSAMASLMDLPRQERYDLYCAASIHDIGATSFHEKAALGRFHVLDADAHSQKGYELLKDIGNFENIAKIILHHHDYWEHQRERNALTRLSDIIHLADRLEILLTEDYILHQRKSSMDQLNAYFGTMFRPELKEVLHELAGRESFWLDLASPYVEDLSLRMISPDIVESSCEYTDLKKLFMIFALIIDRKSQFTLHHSRLVASSSVHLASLAGFSPSGIAQIEVAGLLHDLGKLSIPESILEKPGALTAEEYDVIKRHPYHTYHILQRLPGYSQLAEWAAFHHERPNGTGYPFRIGGSDLPLGSRIIAVADVFSALIEDRPYRPGMGRDKIETILTQSAREKALDRDVVDLLFSHYDLFESLREFLDILRY</sequence>
<evidence type="ECO:0000313" key="4">
    <source>
        <dbReference type="Proteomes" id="UP000463470"/>
    </source>
</evidence>